<sequence>MLKNEVQKIAVSDDTMIETLVDTADNQAVGIIHIFHGMSEHMERYDALVQVLNQNGYHVIRHNHRGHGKEIDSKRGHFDSIAQVVQDAYEIQTTYRSQFEDHLPYIVLGHSMGSIIARQYLQQHSNEVDGMILSGTGLFPMWQGVFVIPLLKLITLIGSKKRITKWLNYIMVQQFNKPFKPLRTPSDWLSSDESQVDAYVNDPYSGFLVSNQLIYSVVKSMIQTGRHRNIKKIKSDVPILMISGKEDSFGEQGKGVRRLGQKLKKGGIEHITIQLYTNKRHEILFEKDHENVWKHMLDWISRQIIRKK</sequence>
<evidence type="ECO:0000313" key="3">
    <source>
        <dbReference type="Proteomes" id="UP000751852"/>
    </source>
</evidence>
<dbReference type="EMBL" id="JABANU010000013">
    <property type="protein sequence ID" value="MBI5975152.1"/>
    <property type="molecule type" value="Genomic_DNA"/>
</dbReference>
<dbReference type="InterPro" id="IPR029058">
    <property type="entry name" value="AB_hydrolase_fold"/>
</dbReference>
<dbReference type="PANTHER" id="PTHR11614">
    <property type="entry name" value="PHOSPHOLIPASE-RELATED"/>
    <property type="match status" value="1"/>
</dbReference>
<feature type="domain" description="Serine aminopeptidase S33" evidence="1">
    <location>
        <begin position="28"/>
        <end position="288"/>
    </location>
</feature>
<keyword evidence="2" id="KW-0378">Hydrolase</keyword>
<organism evidence="2 3">
    <name type="scientific">Staphylococcus canis</name>
    <dbReference type="NCBI Taxonomy" id="2724942"/>
    <lineage>
        <taxon>Bacteria</taxon>
        <taxon>Bacillati</taxon>
        <taxon>Bacillota</taxon>
        <taxon>Bacilli</taxon>
        <taxon>Bacillales</taxon>
        <taxon>Staphylococcaceae</taxon>
        <taxon>Staphylococcus</taxon>
    </lineage>
</organism>
<dbReference type="InterPro" id="IPR051044">
    <property type="entry name" value="MAG_DAG_Lipase"/>
</dbReference>
<dbReference type="GO" id="GO:0016787">
    <property type="term" value="F:hydrolase activity"/>
    <property type="evidence" value="ECO:0007669"/>
    <property type="project" value="UniProtKB-KW"/>
</dbReference>
<reference evidence="2 3" key="1">
    <citation type="submission" date="2020-04" db="EMBL/GenBank/DDBJ databases">
        <title>Staphylococcus species from domestic dog.</title>
        <authorList>
            <person name="Paterson G.K."/>
        </authorList>
    </citation>
    <scope>NUCLEOTIDE SEQUENCE [LARGE SCALE GENOMIC DNA]</scope>
    <source>
        <strain evidence="2 3">H16/1A</strain>
    </source>
</reference>
<evidence type="ECO:0000313" key="2">
    <source>
        <dbReference type="EMBL" id="MBI5975152.1"/>
    </source>
</evidence>
<dbReference type="Proteomes" id="UP000751852">
    <property type="component" value="Unassembled WGS sequence"/>
</dbReference>
<dbReference type="SUPFAM" id="SSF53474">
    <property type="entry name" value="alpha/beta-Hydrolases"/>
    <property type="match status" value="1"/>
</dbReference>
<comment type="caution">
    <text evidence="2">The sequence shown here is derived from an EMBL/GenBank/DDBJ whole genome shotgun (WGS) entry which is preliminary data.</text>
</comment>
<name>A0ABS0T8S5_9STAP</name>
<protein>
    <submittedName>
        <fullName evidence="2">Alpha/beta hydrolase</fullName>
    </submittedName>
</protein>
<dbReference type="Gene3D" id="3.40.50.1820">
    <property type="entry name" value="alpha/beta hydrolase"/>
    <property type="match status" value="1"/>
</dbReference>
<gene>
    <name evidence="2" type="ORF">HHH54_05990</name>
</gene>
<accession>A0ABS0T8S5</accession>
<evidence type="ECO:0000259" key="1">
    <source>
        <dbReference type="Pfam" id="PF12146"/>
    </source>
</evidence>
<proteinExistence type="predicted"/>
<dbReference type="RefSeq" id="WP_198617935.1">
    <property type="nucleotide sequence ID" value="NZ_JABANU010000013.1"/>
</dbReference>
<keyword evidence="3" id="KW-1185">Reference proteome</keyword>
<dbReference type="InterPro" id="IPR022742">
    <property type="entry name" value="Hydrolase_4"/>
</dbReference>
<dbReference type="Pfam" id="PF12146">
    <property type="entry name" value="Hydrolase_4"/>
    <property type="match status" value="1"/>
</dbReference>